<dbReference type="AlphaFoldDB" id="A0A8H4FLX5"/>
<evidence type="ECO:0000313" key="2">
    <source>
        <dbReference type="EMBL" id="KAF3805759.1"/>
    </source>
</evidence>
<dbReference type="PANTHER" id="PTHR24148">
    <property type="entry name" value="ANKYRIN REPEAT DOMAIN-CONTAINING PROTEIN 39 HOMOLOG-RELATED"/>
    <property type="match status" value="1"/>
</dbReference>
<proteinExistence type="predicted"/>
<reference evidence="2" key="1">
    <citation type="journal article" date="2020" name="Phytopathology">
        <title>Genome sequence and comparative analysis of Colletotrichum gloeosporioides isolated from Liriodendron leaves.</title>
        <authorList>
            <person name="Fu F.F."/>
            <person name="Hao Z."/>
            <person name="Wang P."/>
            <person name="Lu Y."/>
            <person name="Xue L.J."/>
            <person name="Wei G."/>
            <person name="Tian Y."/>
            <person name="Baishi H."/>
            <person name="Xu H."/>
            <person name="Shi J."/>
            <person name="Cheng T."/>
            <person name="Wang G."/>
            <person name="Yi Y."/>
            <person name="Chen J."/>
        </authorList>
    </citation>
    <scope>NUCLEOTIDE SEQUENCE</scope>
    <source>
        <strain evidence="2">Lc1</strain>
    </source>
</reference>
<dbReference type="Proteomes" id="UP000613401">
    <property type="component" value="Unassembled WGS sequence"/>
</dbReference>
<dbReference type="InterPro" id="IPR010730">
    <property type="entry name" value="HET"/>
</dbReference>
<protein>
    <recommendedName>
        <fullName evidence="1">Heterokaryon incompatibility domain-containing protein</fullName>
    </recommendedName>
</protein>
<dbReference type="InterPro" id="IPR052895">
    <property type="entry name" value="HetReg/Transcr_Mod"/>
</dbReference>
<dbReference type="GeneID" id="69012275"/>
<comment type="caution">
    <text evidence="2">The sequence shown here is derived from an EMBL/GenBank/DDBJ whole genome shotgun (WGS) entry which is preliminary data.</text>
</comment>
<accession>A0A8H4FLX5</accession>
<name>A0A8H4FLX5_COLGL</name>
<feature type="domain" description="Heterokaryon incompatibility" evidence="1">
    <location>
        <begin position="49"/>
        <end position="137"/>
    </location>
</feature>
<evidence type="ECO:0000259" key="1">
    <source>
        <dbReference type="Pfam" id="PF06985"/>
    </source>
</evidence>
<dbReference type="Pfam" id="PF06985">
    <property type="entry name" value="HET"/>
    <property type="match status" value="1"/>
</dbReference>
<gene>
    <name evidence="2" type="ORF">GCG54_00005123</name>
</gene>
<reference evidence="2" key="2">
    <citation type="submission" date="2020-03" db="EMBL/GenBank/DDBJ databases">
        <authorList>
            <person name="Fu F.-F."/>
            <person name="Chen J."/>
        </authorList>
    </citation>
    <scope>NUCLEOTIDE SEQUENCE</scope>
    <source>
        <strain evidence="2">Lc1</strain>
    </source>
</reference>
<dbReference type="RefSeq" id="XP_045264918.1">
    <property type="nucleotide sequence ID" value="XM_045405154.1"/>
</dbReference>
<dbReference type="PANTHER" id="PTHR24148:SF64">
    <property type="entry name" value="HETEROKARYON INCOMPATIBILITY DOMAIN-CONTAINING PROTEIN"/>
    <property type="match status" value="1"/>
</dbReference>
<keyword evidence="3" id="KW-1185">Reference proteome</keyword>
<evidence type="ECO:0000313" key="3">
    <source>
        <dbReference type="Proteomes" id="UP000613401"/>
    </source>
</evidence>
<organism evidence="2 3">
    <name type="scientific">Colletotrichum gloeosporioides</name>
    <name type="common">Anthracnose fungus</name>
    <name type="synonym">Glomerella cingulata</name>
    <dbReference type="NCBI Taxonomy" id="474922"/>
    <lineage>
        <taxon>Eukaryota</taxon>
        <taxon>Fungi</taxon>
        <taxon>Dikarya</taxon>
        <taxon>Ascomycota</taxon>
        <taxon>Pezizomycotina</taxon>
        <taxon>Sordariomycetes</taxon>
        <taxon>Hypocreomycetidae</taxon>
        <taxon>Glomerellales</taxon>
        <taxon>Glomerellaceae</taxon>
        <taxon>Colletotrichum</taxon>
        <taxon>Colletotrichum gloeosporioides species complex</taxon>
    </lineage>
</organism>
<sequence>MSSLYKHLGFSDPAKQIRLLRLEPSPTGTDEYAFSLEVHDFQENSRPSYIAISYAWGLPIPKLPVVINGLRMRVQFNCWYALWQMRHHGYTSDVNFWIDSLCINQGNDEEKGHQVAMMGEIFSSASSVAASLGTGESLGNVREILISGNDREIGKLRHKFDLLPYFDRVWIKQEIILAREINIFYGLESLSWSEFDHAVNAGKTKFIDSPFIDPSPFIDSSVEGSDSSADSRESGPFKYDLDEREERRIFKRKELERISISAQLCNHRSELTKISTFIDLVARYRTAKASVAVDKIYALLSLLPRNDPIRQNLPVIYGQSTWFPLFRDLTKLLYSHYKNECVADKHDVLCLVRNVLEIRGLDEDVIAFFESQAWGPSNAQLFHQESATIEISGMAEIHKEDSEDLDHRELRVTASQADPTEIIEKLGLFKHTGHKDQRNGTGTHPKLHIPPQLKSLRTLYNFKKPQDWHKSAKSTRTPNPIPNETFLVNSDLRWRHACETELSLHYRDALIPLLLNHHPFQSLLYFNTVPNSGAIDLLSRIQPQEWFSDSEDSRDMYEYSVDSPNT</sequence>
<dbReference type="EMBL" id="WVTB01000040">
    <property type="protein sequence ID" value="KAF3805759.1"/>
    <property type="molecule type" value="Genomic_DNA"/>
</dbReference>